<evidence type="ECO:0000313" key="4">
    <source>
        <dbReference type="WBParaSite" id="TCLT_0000639701-mRNA-1"/>
    </source>
</evidence>
<protein>
    <submittedName>
        <fullName evidence="2 4">Uncharacterized protein</fullName>
    </submittedName>
</protein>
<evidence type="ECO:0000313" key="2">
    <source>
        <dbReference type="EMBL" id="VDN03734.1"/>
    </source>
</evidence>
<accession>A0A0N5D0R0</accession>
<name>A0A0N5D0R0_THECL</name>
<sequence length="272" mass="30837">MTDSSKQKPKKDFTTNKNPRDIKKPSEVARTTSNASEKTPKSTKFVTYEPKKDQVHEFDVDVLGSWEQSSGTLSYNSARSLSSILNHGKGKSIKMLDLNALRQAKLNQRLIRNTMPPQKTLSAKALRNINEALRQEQIQGHSVNRIIVKSKQDTATERYELISKICNDAIREFMTSHNRNNKLLEIICECGGDLPPRTTINGIRAAPTIKLNGKNDCDMGLQTLIYKSKHPMNHLSTCSPALPYSSANTFSRCSIEKYVKILNQRWKFQKQQ</sequence>
<proteinExistence type="predicted"/>
<dbReference type="OMA" id="PASNEVH"/>
<gene>
    <name evidence="2" type="ORF">TCLT_LOCUS6386</name>
</gene>
<dbReference type="WBParaSite" id="TCLT_0000639701-mRNA-1">
    <property type="protein sequence ID" value="TCLT_0000639701-mRNA-1"/>
    <property type="gene ID" value="TCLT_0000639701"/>
</dbReference>
<dbReference type="Proteomes" id="UP000276776">
    <property type="component" value="Unassembled WGS sequence"/>
</dbReference>
<reference evidence="2 3" key="2">
    <citation type="submission" date="2018-11" db="EMBL/GenBank/DDBJ databases">
        <authorList>
            <consortium name="Pathogen Informatics"/>
        </authorList>
    </citation>
    <scope>NUCLEOTIDE SEQUENCE [LARGE SCALE GENOMIC DNA]</scope>
</reference>
<feature type="compositionally biased region" description="Basic and acidic residues" evidence="1">
    <location>
        <begin position="10"/>
        <end position="27"/>
    </location>
</feature>
<evidence type="ECO:0000313" key="3">
    <source>
        <dbReference type="Proteomes" id="UP000276776"/>
    </source>
</evidence>
<dbReference type="AlphaFoldDB" id="A0A0N5D0R0"/>
<feature type="region of interest" description="Disordered" evidence="1">
    <location>
        <begin position="1"/>
        <end position="43"/>
    </location>
</feature>
<keyword evidence="3" id="KW-1185">Reference proteome</keyword>
<organism evidence="4">
    <name type="scientific">Thelazia callipaeda</name>
    <name type="common">Oriental eyeworm</name>
    <name type="synonym">Parasitic nematode</name>
    <dbReference type="NCBI Taxonomy" id="103827"/>
    <lineage>
        <taxon>Eukaryota</taxon>
        <taxon>Metazoa</taxon>
        <taxon>Ecdysozoa</taxon>
        <taxon>Nematoda</taxon>
        <taxon>Chromadorea</taxon>
        <taxon>Rhabditida</taxon>
        <taxon>Spirurina</taxon>
        <taxon>Spiruromorpha</taxon>
        <taxon>Thelazioidea</taxon>
        <taxon>Thelaziidae</taxon>
        <taxon>Thelazia</taxon>
    </lineage>
</organism>
<feature type="compositionally biased region" description="Polar residues" evidence="1">
    <location>
        <begin position="29"/>
        <end position="43"/>
    </location>
</feature>
<evidence type="ECO:0000256" key="1">
    <source>
        <dbReference type="SAM" id="MobiDB-lite"/>
    </source>
</evidence>
<dbReference type="EMBL" id="UYYF01004411">
    <property type="protein sequence ID" value="VDN03734.1"/>
    <property type="molecule type" value="Genomic_DNA"/>
</dbReference>
<dbReference type="OrthoDB" id="5848260at2759"/>
<reference evidence="4" key="1">
    <citation type="submission" date="2017-02" db="UniProtKB">
        <authorList>
            <consortium name="WormBaseParasite"/>
        </authorList>
    </citation>
    <scope>IDENTIFICATION</scope>
</reference>